<accession>Q08X87</accession>
<keyword evidence="6 12" id="KW-0812">Transmembrane</keyword>
<gene>
    <name evidence="12" type="primary">kup</name>
    <name evidence="16" type="ORF">STIAU_3257</name>
</gene>
<dbReference type="AlphaFoldDB" id="Q08X87"/>
<evidence type="ECO:0000256" key="11">
    <source>
        <dbReference type="ARBA" id="ARBA00023136"/>
    </source>
</evidence>
<keyword evidence="8 12" id="KW-0630">Potassium</keyword>
<sequence>MRHPVAPGAGSAKAGRVNATTAAPGTPSEGPDTFKRTATLALGALGIVYGDIGTSPLYALRECFSGPHSIAPTPENVMGVLSLIFWSLFVLISMKYLLFVTRADNRGEGGILALMALVLQRPKGIRAPHPARPVLVALGLFGAALLYGDGIITPAMSVLSAVEGLSVATPLFEPYLLPISLVILLGLFMLQRKGTGGIGALFGPVMTVWFVTLAVLGVKELVQNLAVLGSLSPVHGVRFFLHNGGHGFLVLGSVFLVVTGGEALYADMGHFGVKPIRTAWFALVLPSLMLNYLGQGALLLRAPEAARNPFYLLAPSWGLYPLVALAMVAAVIASQALIAGVFSLTRQAMQLGYCPRMEVVHTSAEEMGQIYLPGLNFLLLAGVVLLVLGFRSSSALAAAYGIAVAGTATITTVLAYVVARERWGWKRRVALPVVGLFLAVDVSFFCANAVKIPDGGWFPLLLAAMLFTLLTTWKRGREILAAKLREASMELKGLLDSLSGDHPPLRVPGTAVFMTGNPEGTPPALLHNLKHNKVLHEQVVLLTILSEEVPHVPPSERVEVEPLEQGFVRVIARYGFMENPSIPDILKRGREQGLQFQLMSTSFFLGRETLIPSKKPGMAMWREALFAWMSRNARSATSYFRIPPNRVVELGTQVEL</sequence>
<feature type="domain" description="K+ potassium transporter integral membrane" evidence="14">
    <location>
        <begin position="40"/>
        <end position="495"/>
    </location>
</feature>
<feature type="transmembrane region" description="Helical" evidence="12">
    <location>
        <begin position="247"/>
        <end position="266"/>
    </location>
</feature>
<dbReference type="InterPro" id="IPR053952">
    <property type="entry name" value="K_trans_C"/>
</dbReference>
<feature type="transmembrane region" description="Helical" evidence="12">
    <location>
        <begin position="172"/>
        <end position="190"/>
    </location>
</feature>
<keyword evidence="12" id="KW-0997">Cell inner membrane</keyword>
<evidence type="ECO:0000256" key="8">
    <source>
        <dbReference type="ARBA" id="ARBA00022958"/>
    </source>
</evidence>
<dbReference type="InterPro" id="IPR053951">
    <property type="entry name" value="K_trans_N"/>
</dbReference>
<keyword evidence="3 12" id="KW-0813">Transport</keyword>
<keyword evidence="10 12" id="KW-0406">Ion transport</keyword>
<evidence type="ECO:0000256" key="13">
    <source>
        <dbReference type="SAM" id="MobiDB-lite"/>
    </source>
</evidence>
<comment type="function">
    <text evidence="12">Transport of potassium into the cell. Likely operates as a K(+):H(+) symporter.</text>
</comment>
<evidence type="ECO:0000256" key="6">
    <source>
        <dbReference type="ARBA" id="ARBA00022692"/>
    </source>
</evidence>
<keyword evidence="4 12" id="KW-1003">Cell membrane</keyword>
<comment type="similarity">
    <text evidence="2 12">Belongs to the HAK/KUP transporter (TC 2.A.72) family.</text>
</comment>
<evidence type="ECO:0000256" key="7">
    <source>
        <dbReference type="ARBA" id="ARBA00022847"/>
    </source>
</evidence>
<comment type="catalytic activity">
    <reaction evidence="12">
        <text>K(+)(in) + H(+)(in) = K(+)(out) + H(+)(out)</text>
        <dbReference type="Rhea" id="RHEA:28490"/>
        <dbReference type="ChEBI" id="CHEBI:15378"/>
        <dbReference type="ChEBI" id="CHEBI:29103"/>
    </reaction>
</comment>
<keyword evidence="5 12" id="KW-0633">Potassium transport</keyword>
<comment type="caution">
    <text evidence="16">The sequence shown here is derived from an EMBL/GenBank/DDBJ whole genome shotgun (WGS) entry which is preliminary data.</text>
</comment>
<feature type="transmembrane region" description="Helical" evidence="12">
    <location>
        <begin position="456"/>
        <end position="473"/>
    </location>
</feature>
<evidence type="ECO:0000313" key="16">
    <source>
        <dbReference type="EMBL" id="EAU65104.1"/>
    </source>
</evidence>
<evidence type="ECO:0000313" key="17">
    <source>
        <dbReference type="Proteomes" id="UP000032702"/>
    </source>
</evidence>
<feature type="transmembrane region" description="Helical" evidence="12">
    <location>
        <begin position="319"/>
        <end position="342"/>
    </location>
</feature>
<dbReference type="GO" id="GO:0015079">
    <property type="term" value="F:potassium ion transmembrane transporter activity"/>
    <property type="evidence" value="ECO:0007669"/>
    <property type="project" value="UniProtKB-UniRule"/>
</dbReference>
<protein>
    <recommendedName>
        <fullName evidence="12">Probable potassium transport system protein Kup</fullName>
    </recommendedName>
</protein>
<evidence type="ECO:0000259" key="14">
    <source>
        <dbReference type="Pfam" id="PF02705"/>
    </source>
</evidence>
<evidence type="ECO:0000256" key="3">
    <source>
        <dbReference type="ARBA" id="ARBA00022448"/>
    </source>
</evidence>
<evidence type="ECO:0000256" key="9">
    <source>
        <dbReference type="ARBA" id="ARBA00022989"/>
    </source>
</evidence>
<keyword evidence="11 12" id="KW-0472">Membrane</keyword>
<proteinExistence type="inferred from homology"/>
<organism evidence="16 17">
    <name type="scientific">Stigmatella aurantiaca (strain DW4/3-1)</name>
    <dbReference type="NCBI Taxonomy" id="378806"/>
    <lineage>
        <taxon>Bacteria</taxon>
        <taxon>Pseudomonadati</taxon>
        <taxon>Myxococcota</taxon>
        <taxon>Myxococcia</taxon>
        <taxon>Myxococcales</taxon>
        <taxon>Cystobacterineae</taxon>
        <taxon>Archangiaceae</taxon>
        <taxon>Stigmatella</taxon>
    </lineage>
</organism>
<dbReference type="EMBL" id="AAMD01000093">
    <property type="protein sequence ID" value="EAU65104.1"/>
    <property type="molecule type" value="Genomic_DNA"/>
</dbReference>
<dbReference type="PANTHER" id="PTHR30540">
    <property type="entry name" value="OSMOTIC STRESS POTASSIUM TRANSPORTER"/>
    <property type="match status" value="1"/>
</dbReference>
<name>Q08X87_STIAD</name>
<keyword evidence="7 12" id="KW-0769">Symport</keyword>
<feature type="region of interest" description="Disordered" evidence="13">
    <location>
        <begin position="1"/>
        <end position="33"/>
    </location>
</feature>
<dbReference type="PANTHER" id="PTHR30540:SF79">
    <property type="entry name" value="LOW AFFINITY POTASSIUM TRANSPORT SYSTEM PROTEIN KUP"/>
    <property type="match status" value="1"/>
</dbReference>
<evidence type="ECO:0000256" key="2">
    <source>
        <dbReference type="ARBA" id="ARBA00007019"/>
    </source>
</evidence>
<feature type="transmembrane region" description="Helical" evidence="12">
    <location>
        <begin position="370"/>
        <end position="390"/>
    </location>
</feature>
<dbReference type="GO" id="GO:0005886">
    <property type="term" value="C:plasma membrane"/>
    <property type="evidence" value="ECO:0007669"/>
    <property type="project" value="UniProtKB-SubCell"/>
</dbReference>
<dbReference type="PATRIC" id="fig|378806.16.peg.4116"/>
<feature type="transmembrane region" description="Helical" evidence="12">
    <location>
        <begin position="77"/>
        <end position="98"/>
    </location>
</feature>
<evidence type="ECO:0000256" key="10">
    <source>
        <dbReference type="ARBA" id="ARBA00023065"/>
    </source>
</evidence>
<feature type="domain" description="K+ potassium transporter C-terminal" evidence="15">
    <location>
        <begin position="508"/>
        <end position="656"/>
    </location>
</feature>
<dbReference type="Proteomes" id="UP000032702">
    <property type="component" value="Unassembled WGS sequence"/>
</dbReference>
<evidence type="ECO:0000256" key="12">
    <source>
        <dbReference type="HAMAP-Rule" id="MF_01522"/>
    </source>
</evidence>
<dbReference type="InterPro" id="IPR003855">
    <property type="entry name" value="K+_transporter"/>
</dbReference>
<evidence type="ECO:0000259" key="15">
    <source>
        <dbReference type="Pfam" id="PF22776"/>
    </source>
</evidence>
<reference evidence="16 17" key="1">
    <citation type="submission" date="2006-04" db="EMBL/GenBank/DDBJ databases">
        <authorList>
            <person name="Nierman W.C."/>
        </authorList>
    </citation>
    <scope>NUCLEOTIDE SEQUENCE [LARGE SCALE GENOMIC DNA]</scope>
    <source>
        <strain evidence="16 17">DW4/3-1</strain>
    </source>
</reference>
<feature type="transmembrane region" description="Helical" evidence="12">
    <location>
        <begin position="396"/>
        <end position="417"/>
    </location>
</feature>
<keyword evidence="9 12" id="KW-1133">Transmembrane helix</keyword>
<dbReference type="GO" id="GO:0015293">
    <property type="term" value="F:symporter activity"/>
    <property type="evidence" value="ECO:0007669"/>
    <property type="project" value="UniProtKB-UniRule"/>
</dbReference>
<evidence type="ECO:0000256" key="4">
    <source>
        <dbReference type="ARBA" id="ARBA00022475"/>
    </source>
</evidence>
<evidence type="ECO:0000256" key="1">
    <source>
        <dbReference type="ARBA" id="ARBA00004141"/>
    </source>
</evidence>
<evidence type="ECO:0000256" key="5">
    <source>
        <dbReference type="ARBA" id="ARBA00022538"/>
    </source>
</evidence>
<feature type="transmembrane region" description="Helical" evidence="12">
    <location>
        <begin position="197"/>
        <end position="218"/>
    </location>
</feature>
<dbReference type="Pfam" id="PF22776">
    <property type="entry name" value="K_trans_C"/>
    <property type="match status" value="1"/>
</dbReference>
<dbReference type="Pfam" id="PF02705">
    <property type="entry name" value="K_trans"/>
    <property type="match status" value="1"/>
</dbReference>
<dbReference type="HAMAP" id="MF_01522">
    <property type="entry name" value="Kup"/>
    <property type="match status" value="1"/>
</dbReference>
<feature type="transmembrane region" description="Helical" evidence="12">
    <location>
        <begin position="429"/>
        <end position="450"/>
    </location>
</feature>
<feature type="transmembrane region" description="Helical" evidence="12">
    <location>
        <begin position="278"/>
        <end position="299"/>
    </location>
</feature>
<dbReference type="InterPro" id="IPR023051">
    <property type="entry name" value="Kup"/>
</dbReference>
<feature type="transmembrane region" description="Helical" evidence="12">
    <location>
        <begin position="133"/>
        <end position="152"/>
    </location>
</feature>
<comment type="subcellular location">
    <subcellularLocation>
        <location evidence="12">Cell inner membrane</location>
        <topology evidence="12">Multi-pass membrane protein</topology>
    </subcellularLocation>
    <subcellularLocation>
        <location evidence="1">Membrane</location>
        <topology evidence="1">Multi-pass membrane protein</topology>
    </subcellularLocation>
</comment>